<evidence type="ECO:0000256" key="1">
    <source>
        <dbReference type="ARBA" id="ARBA00022441"/>
    </source>
</evidence>
<evidence type="ECO:0000256" key="3">
    <source>
        <dbReference type="SAM" id="MobiDB-lite"/>
    </source>
</evidence>
<keyword evidence="4" id="KW-1133">Transmembrane helix</keyword>
<dbReference type="InterPro" id="IPR015915">
    <property type="entry name" value="Kelch-typ_b-propeller"/>
</dbReference>
<reference evidence="6" key="1">
    <citation type="submission" date="2013-08" db="EMBL/GenBank/DDBJ databases">
        <title>Gene expansion shapes genome architecture in the human pathogen Lichtheimia corymbifera: an evolutionary genomics analysis in the ancient terrestrial Mucorales (Mucoromycotina).</title>
        <authorList>
            <person name="Schwartze V.U."/>
            <person name="Winter S."/>
            <person name="Shelest E."/>
            <person name="Marcet-Houben M."/>
            <person name="Horn F."/>
            <person name="Wehner S."/>
            <person name="Hoffmann K."/>
            <person name="Riege K."/>
            <person name="Sammeth M."/>
            <person name="Nowrousian M."/>
            <person name="Valiante V."/>
            <person name="Linde J."/>
            <person name="Jacobsen I.D."/>
            <person name="Marz M."/>
            <person name="Brakhage A.A."/>
            <person name="Gabaldon T."/>
            <person name="Bocker S."/>
            <person name="Voigt K."/>
        </authorList>
    </citation>
    <scope>NUCLEOTIDE SEQUENCE [LARGE SCALE GENOMIC DNA]</scope>
    <source>
        <strain evidence="6">FSU 9682</strain>
    </source>
</reference>
<feature type="signal peptide" evidence="5">
    <location>
        <begin position="1"/>
        <end position="25"/>
    </location>
</feature>
<feature type="compositionally biased region" description="Polar residues" evidence="3">
    <location>
        <begin position="915"/>
        <end position="932"/>
    </location>
</feature>
<evidence type="ECO:0000313" key="7">
    <source>
        <dbReference type="Proteomes" id="UP000027586"/>
    </source>
</evidence>
<protein>
    <recommendedName>
        <fullName evidence="8">Galactose oxidase</fullName>
    </recommendedName>
</protein>
<gene>
    <name evidence="6" type="ORF">LCOR_06838.1</name>
</gene>
<keyword evidence="5" id="KW-0732">Signal</keyword>
<dbReference type="SUPFAM" id="SSF117281">
    <property type="entry name" value="Kelch motif"/>
    <property type="match status" value="1"/>
</dbReference>
<keyword evidence="4" id="KW-0812">Transmembrane</keyword>
<name>A0A068S1I9_9FUNG</name>
<keyword evidence="7" id="KW-1185">Reference proteome</keyword>
<organism evidence="6 7">
    <name type="scientific">Lichtheimia corymbifera JMRC:FSU:9682</name>
    <dbReference type="NCBI Taxonomy" id="1263082"/>
    <lineage>
        <taxon>Eukaryota</taxon>
        <taxon>Fungi</taxon>
        <taxon>Fungi incertae sedis</taxon>
        <taxon>Mucoromycota</taxon>
        <taxon>Mucoromycotina</taxon>
        <taxon>Mucoromycetes</taxon>
        <taxon>Mucorales</taxon>
        <taxon>Lichtheimiaceae</taxon>
        <taxon>Lichtheimia</taxon>
    </lineage>
</organism>
<evidence type="ECO:0000256" key="5">
    <source>
        <dbReference type="SAM" id="SignalP"/>
    </source>
</evidence>
<dbReference type="PANTHER" id="PTHR46093">
    <property type="entry name" value="ACYL-COA-BINDING DOMAIN-CONTAINING PROTEIN 5"/>
    <property type="match status" value="1"/>
</dbReference>
<dbReference type="Gene3D" id="2.120.10.80">
    <property type="entry name" value="Kelch-type beta propeller"/>
    <property type="match status" value="2"/>
</dbReference>
<feature type="compositionally biased region" description="Polar residues" evidence="3">
    <location>
        <begin position="821"/>
        <end position="832"/>
    </location>
</feature>
<evidence type="ECO:0008006" key="8">
    <source>
        <dbReference type="Google" id="ProtNLM"/>
    </source>
</evidence>
<feature type="chain" id="PRO_5001652860" description="Galactose oxidase" evidence="5">
    <location>
        <begin position="26"/>
        <end position="983"/>
    </location>
</feature>
<feature type="region of interest" description="Disordered" evidence="3">
    <location>
        <begin position="915"/>
        <end position="983"/>
    </location>
</feature>
<comment type="caution">
    <text evidence="6">The sequence shown here is derived from an EMBL/GenBank/DDBJ whole genome shotgun (WGS) entry which is preliminary data.</text>
</comment>
<dbReference type="OrthoDB" id="432528at2759"/>
<feature type="transmembrane region" description="Helical" evidence="4">
    <location>
        <begin position="453"/>
        <end position="471"/>
    </location>
</feature>
<dbReference type="Proteomes" id="UP000027586">
    <property type="component" value="Unassembled WGS sequence"/>
</dbReference>
<dbReference type="AlphaFoldDB" id="A0A068S1I9"/>
<feature type="compositionally biased region" description="Polar residues" evidence="3">
    <location>
        <begin position="974"/>
        <end position="983"/>
    </location>
</feature>
<dbReference type="Pfam" id="PF24681">
    <property type="entry name" value="Kelch_KLHDC2_KLHL20_DRC7"/>
    <property type="match status" value="1"/>
</dbReference>
<dbReference type="PANTHER" id="PTHR46093:SF18">
    <property type="entry name" value="FIBRONECTIN TYPE-III DOMAIN-CONTAINING PROTEIN"/>
    <property type="match status" value="1"/>
</dbReference>
<keyword evidence="1" id="KW-0880">Kelch repeat</keyword>
<keyword evidence="2" id="KW-0677">Repeat</keyword>
<evidence type="ECO:0000256" key="4">
    <source>
        <dbReference type="SAM" id="Phobius"/>
    </source>
</evidence>
<feature type="transmembrane region" description="Helical" evidence="4">
    <location>
        <begin position="723"/>
        <end position="743"/>
    </location>
</feature>
<sequence>MTGRHNTGVVLFMLLLNLAVTAVWGSYPVATETNEKIPRVLGATAFTIDNVMYAYGGDDRNNDLTNHFSAFSFDATTGDLIYKALNEYGPHVTFPEIVVMPDNASFTLFGGRYLDTQFDEAPMHAYHYTFENDTWSPLPVTLQPDDNTTIPRARQNFKAVMASDGLVYMLGGFRGPFNMSPHHDFWSYDPSTGAFTNRPYPGFTLDSYTATALPDGRIVYLTGRLFVPPAEGVPTPGDMAIIYHTNDGTWENVTIDTTHSTGPAEPTTSATAVLGPEKRYIYLFGGDDFFAAYNRTFYNNLYVLDTQTWTWYEPEIQGTAPMRRSFATSALITNEYAVFAFGGLNTEYTSNMDVLKLPTVNSNGDLDLSSGKWVTNVVTDEIEDMNASPEGLKGGIIAAIVVVVVVAVLIMAAILYRFRHRAKRIIMRIHYDIWNPRTGEPLWAETLRLVSKVLLLFLFVAFFVFVLLQVLRSPKATFTITTMAPGGLVAIPDIRFCFEGFPIVVQADTQRPNRTYPLVSCDTDAGVTCIDNIQPLDLSIHSPYFVNNLGNLTCYLFRPGDMKLAPESMPQTNNGSRLHFSFYVAGDGLAAGRTHVTVYPPGRDPNAYVYFDDMNQILSEQDVKQWIEQDRNDFESQTVIDFAPLDRSFVEYQLVNQEFLQDVGWNYVGFSPVLNMTPSITVTERTQSQDPANQQPNLNQGVMNEMYIKSATPTTLVEREQKIFSLLNALGFLGGLFGLFIAFQTLVFGYRARSPFGLIHRWSFGSMRRSISDGLKDRFSINSSTTAVPLVTPVHQRYSLDLRNYGPAPYYDDNKSVLNDMGSTHTSDSSNNQHPMQQQHYHHPTGAVFPSDESRRLANVEDRMQLMELLFKSYYVDDEVFRTLDLALKQREDEQQQNQARNSRRNFAQFIRGNSASGAQQENKNVSSNGQGISEDRGLRRYSTSSSLSSAPNPFQTIEMAQPAALHEEHHQARQTMDNGKAN</sequence>
<feature type="region of interest" description="Disordered" evidence="3">
    <location>
        <begin position="816"/>
        <end position="850"/>
    </location>
</feature>
<keyword evidence="4" id="KW-0472">Membrane</keyword>
<dbReference type="VEuPathDB" id="FungiDB:LCOR_06838.1"/>
<dbReference type="STRING" id="1263082.A0A068S1I9"/>
<feature type="transmembrane region" description="Helical" evidence="4">
    <location>
        <begin position="395"/>
        <end position="418"/>
    </location>
</feature>
<evidence type="ECO:0000313" key="6">
    <source>
        <dbReference type="EMBL" id="CDH55722.1"/>
    </source>
</evidence>
<dbReference type="EMBL" id="CBTN010000032">
    <property type="protein sequence ID" value="CDH55722.1"/>
    <property type="molecule type" value="Genomic_DNA"/>
</dbReference>
<proteinExistence type="predicted"/>
<evidence type="ECO:0000256" key="2">
    <source>
        <dbReference type="ARBA" id="ARBA00022737"/>
    </source>
</evidence>
<accession>A0A068S1I9</accession>